<organism evidence="1 2">
    <name type="scientific">Mycoplasmopsis felifaucium</name>
    <dbReference type="NCBI Taxonomy" id="35768"/>
    <lineage>
        <taxon>Bacteria</taxon>
        <taxon>Bacillati</taxon>
        <taxon>Mycoplasmatota</taxon>
        <taxon>Mycoplasmoidales</taxon>
        <taxon>Metamycoplasmataceae</taxon>
        <taxon>Mycoplasmopsis</taxon>
    </lineage>
</organism>
<evidence type="ECO:0000313" key="2">
    <source>
        <dbReference type="Proteomes" id="UP001477443"/>
    </source>
</evidence>
<dbReference type="PROSITE" id="PS51257">
    <property type="entry name" value="PROKAR_LIPOPROTEIN"/>
    <property type="match status" value="1"/>
</dbReference>
<protein>
    <submittedName>
        <fullName evidence="1">Aromatic motif membrane protein</fullName>
    </submittedName>
</protein>
<gene>
    <name evidence="1" type="ORF">WG617_02360</name>
</gene>
<keyword evidence="2" id="KW-1185">Reference proteome</keyword>
<dbReference type="RefSeq" id="WP_338822400.1">
    <property type="nucleotide sequence ID" value="NZ_CP148067.1"/>
</dbReference>
<reference evidence="1" key="1">
    <citation type="submission" date="2024-03" db="EMBL/GenBank/DDBJ databases">
        <title>Complete genome sequence of Mycoplasma felifaucium Z921 isolated from the trachea of a cheetah.</title>
        <authorList>
            <person name="Spergser J."/>
        </authorList>
    </citation>
    <scope>NUCLEOTIDE SEQUENCE [LARGE SCALE GENOMIC DNA]</scope>
    <source>
        <strain evidence="1">Z921</strain>
    </source>
</reference>
<dbReference type="Proteomes" id="UP001477443">
    <property type="component" value="Chromosome"/>
</dbReference>
<name>A0ABZ2RUR0_9BACT</name>
<dbReference type="NCBIfam" id="TIGR04313">
    <property type="entry name" value="aro_clust_Mycop"/>
    <property type="match status" value="1"/>
</dbReference>
<dbReference type="EMBL" id="CP148067">
    <property type="protein sequence ID" value="WXL28854.1"/>
    <property type="molecule type" value="Genomic_DNA"/>
</dbReference>
<evidence type="ECO:0000313" key="1">
    <source>
        <dbReference type="EMBL" id="WXL28854.1"/>
    </source>
</evidence>
<accession>A0ABZ2RUR0</accession>
<dbReference type="InterPro" id="IPR027593">
    <property type="entry name" value="Aro_clust"/>
</dbReference>
<sequence length="286" mass="32980">MNKFVKNLSVIAPTIVLSSVVSCTNYSQKTSLDKYIDKSKDIVPAVENSQEVNTKKILDVLIKANFRSESAKVNYFNQMKDPEHIKQIEEGLKQFSNEWTKAKKNQNNDKLDELVKSMEAFYSLNWYYVLSNLDKFKLDFYKWFTFPKGKNGDHSDKYKETISNLSMPDLSKVQFGNDYLSEIKEGEESAELLDKDIFYLLKDKNVFRISINDAVSERPKILLKPYVWSFANSKASKISLNLISNVVHSAFIHGDQEGFDRLENDLVVKFRYGIPAVAIMLYKGVE</sequence>
<proteinExistence type="predicted"/>